<accession>A0A0R3PG89</accession>
<keyword evidence="1" id="KW-0472">Membrane</keyword>
<reference evidence="2 3" key="2">
    <citation type="submission" date="2018-11" db="EMBL/GenBank/DDBJ databases">
        <authorList>
            <consortium name="Pathogen Informatics"/>
        </authorList>
    </citation>
    <scope>NUCLEOTIDE SEQUENCE [LARGE SCALE GENOMIC DNA]</scope>
    <source>
        <strain evidence="2 3">Costa Rica</strain>
    </source>
</reference>
<keyword evidence="1" id="KW-0812">Transmembrane</keyword>
<name>A0A0R3PG89_ANGCS</name>
<feature type="transmembrane region" description="Helical" evidence="1">
    <location>
        <begin position="40"/>
        <end position="66"/>
    </location>
</feature>
<evidence type="ECO:0000256" key="1">
    <source>
        <dbReference type="SAM" id="Phobius"/>
    </source>
</evidence>
<dbReference type="WBParaSite" id="ACOC_0000326901-mRNA-1">
    <property type="protein sequence ID" value="ACOC_0000326901-mRNA-1"/>
    <property type="gene ID" value="ACOC_0000326901"/>
</dbReference>
<evidence type="ECO:0000313" key="2">
    <source>
        <dbReference type="EMBL" id="VDM54855.1"/>
    </source>
</evidence>
<evidence type="ECO:0000313" key="3">
    <source>
        <dbReference type="Proteomes" id="UP000267027"/>
    </source>
</evidence>
<proteinExistence type="predicted"/>
<gene>
    <name evidence="2" type="ORF">ACOC_LOCUS3270</name>
</gene>
<dbReference type="AlphaFoldDB" id="A0A0R3PG89"/>
<protein>
    <submittedName>
        <fullName evidence="4">G_PROTEIN_RECEP_F1_2 domain-containing protein</fullName>
    </submittedName>
</protein>
<dbReference type="Proteomes" id="UP000267027">
    <property type="component" value="Unassembled WGS sequence"/>
</dbReference>
<dbReference type="EMBL" id="UYYA01000926">
    <property type="protein sequence ID" value="VDM54855.1"/>
    <property type="molecule type" value="Genomic_DNA"/>
</dbReference>
<keyword evidence="1" id="KW-1133">Transmembrane helix</keyword>
<evidence type="ECO:0000313" key="4">
    <source>
        <dbReference type="WBParaSite" id="ACOC_0000326901-mRNA-1"/>
    </source>
</evidence>
<keyword evidence="3" id="KW-1185">Reference proteome</keyword>
<organism evidence="4">
    <name type="scientific">Angiostrongylus costaricensis</name>
    <name type="common">Nematode worm</name>
    <dbReference type="NCBI Taxonomy" id="334426"/>
    <lineage>
        <taxon>Eukaryota</taxon>
        <taxon>Metazoa</taxon>
        <taxon>Ecdysozoa</taxon>
        <taxon>Nematoda</taxon>
        <taxon>Chromadorea</taxon>
        <taxon>Rhabditida</taxon>
        <taxon>Rhabditina</taxon>
        <taxon>Rhabditomorpha</taxon>
        <taxon>Strongyloidea</taxon>
        <taxon>Metastrongylidae</taxon>
        <taxon>Angiostrongylus</taxon>
    </lineage>
</organism>
<sequence length="77" mass="8745">MTLAMFLGLPCSSRDAYTSPSPTYSPVEDCFHKTFSRKGIFIVCSINISFVISSILIILYVIYHLLYHLLRLKKSIA</sequence>
<reference evidence="4" key="1">
    <citation type="submission" date="2017-02" db="UniProtKB">
        <authorList>
            <consortium name="WormBaseParasite"/>
        </authorList>
    </citation>
    <scope>IDENTIFICATION</scope>
</reference>